<dbReference type="InParanoid" id="A0A1Z5K0E2"/>
<comment type="caution">
    <text evidence="3">The sequence shown here is derived from an EMBL/GenBank/DDBJ whole genome shotgun (WGS) entry which is preliminary data.</text>
</comment>
<accession>A0A1Z5K0E2</accession>
<protein>
    <submittedName>
        <fullName evidence="3">Uncharacterized protein</fullName>
    </submittedName>
</protein>
<feature type="region of interest" description="Disordered" evidence="2">
    <location>
        <begin position="306"/>
        <end position="329"/>
    </location>
</feature>
<evidence type="ECO:0000256" key="1">
    <source>
        <dbReference type="SAM" id="Coils"/>
    </source>
</evidence>
<dbReference type="AlphaFoldDB" id="A0A1Z5K0E2"/>
<feature type="compositionally biased region" description="Basic residues" evidence="2">
    <location>
        <begin position="310"/>
        <end position="322"/>
    </location>
</feature>
<evidence type="ECO:0000256" key="2">
    <source>
        <dbReference type="SAM" id="MobiDB-lite"/>
    </source>
</evidence>
<evidence type="ECO:0000313" key="3">
    <source>
        <dbReference type="EMBL" id="GAX19755.1"/>
    </source>
</evidence>
<keyword evidence="4" id="KW-1185">Reference proteome</keyword>
<feature type="coiled-coil region" evidence="1">
    <location>
        <begin position="96"/>
        <end position="172"/>
    </location>
</feature>
<keyword evidence="1" id="KW-0175">Coiled coil</keyword>
<reference evidence="3 4" key="1">
    <citation type="journal article" date="2015" name="Plant Cell">
        <title>Oil accumulation by the oleaginous diatom Fistulifera solaris as revealed by the genome and transcriptome.</title>
        <authorList>
            <person name="Tanaka T."/>
            <person name="Maeda Y."/>
            <person name="Veluchamy A."/>
            <person name="Tanaka M."/>
            <person name="Abida H."/>
            <person name="Marechal E."/>
            <person name="Bowler C."/>
            <person name="Muto M."/>
            <person name="Sunaga Y."/>
            <person name="Tanaka M."/>
            <person name="Yoshino T."/>
            <person name="Taniguchi T."/>
            <person name="Fukuda Y."/>
            <person name="Nemoto M."/>
            <person name="Matsumoto M."/>
            <person name="Wong P.S."/>
            <person name="Aburatani S."/>
            <person name="Fujibuchi W."/>
        </authorList>
    </citation>
    <scope>NUCLEOTIDE SEQUENCE [LARGE SCALE GENOMIC DNA]</scope>
    <source>
        <strain evidence="3 4">JPCC DA0580</strain>
    </source>
</reference>
<gene>
    <name evidence="3" type="ORF">FisN_37Lh022</name>
</gene>
<organism evidence="3 4">
    <name type="scientific">Fistulifera solaris</name>
    <name type="common">Oleaginous diatom</name>
    <dbReference type="NCBI Taxonomy" id="1519565"/>
    <lineage>
        <taxon>Eukaryota</taxon>
        <taxon>Sar</taxon>
        <taxon>Stramenopiles</taxon>
        <taxon>Ochrophyta</taxon>
        <taxon>Bacillariophyta</taxon>
        <taxon>Bacillariophyceae</taxon>
        <taxon>Bacillariophycidae</taxon>
        <taxon>Naviculales</taxon>
        <taxon>Naviculaceae</taxon>
        <taxon>Fistulifera</taxon>
    </lineage>
</organism>
<feature type="coiled-coil region" evidence="1">
    <location>
        <begin position="212"/>
        <end position="239"/>
    </location>
</feature>
<evidence type="ECO:0000313" key="4">
    <source>
        <dbReference type="Proteomes" id="UP000198406"/>
    </source>
</evidence>
<feature type="region of interest" description="Disordered" evidence="2">
    <location>
        <begin position="1"/>
        <end position="21"/>
    </location>
</feature>
<dbReference type="Proteomes" id="UP000198406">
    <property type="component" value="Unassembled WGS sequence"/>
</dbReference>
<name>A0A1Z5K0E2_FISSO</name>
<feature type="region of interest" description="Disordered" evidence="2">
    <location>
        <begin position="354"/>
        <end position="394"/>
    </location>
</feature>
<proteinExistence type="predicted"/>
<sequence length="447" mass="51303">MEPVFRPFIPGIRKKPGTAGLSAKEIRERKRKRLERERHNDVPVLVTPLTSVEKEIHNSTTELQAGIVVGPVDDSEQPRHSHSGEEIRQDRLHSLPDEEQQLLQDLQSQIQSLEKQERIISDDRCRLQEQIQEMEAKRAELSKALEHERASLQTEEKKYLELETDIAGFQQTLIHIKSRREAIQQVTEKAQYESIQLQTSLQEIREETFQLETTQNEYAQELEAQKKELETERILFANRMKKSFLNISRLREAIERLTECNKMEAAARASTLAVAKQTLNIGKHKLNALLSNEPTEPDLKTVYWCPNPGKKGKTKKSTRSSRHASALEKAGTSLSIVQHEKDINDFDAELLVRKQDHTTPMQQRRRIAEGDSLSRLGDTRSVNSQKVSSGEKRKKYGGLRKQIFNDTWKTDSLAASSEEKSASLPSLTYMGHEIIRKRKRKNQCATT</sequence>
<dbReference type="EMBL" id="BDSP01000138">
    <property type="protein sequence ID" value="GAX19755.1"/>
    <property type="molecule type" value="Genomic_DNA"/>
</dbReference>